<dbReference type="RefSeq" id="WP_209145758.1">
    <property type="nucleotide sequence ID" value="NZ_JAGHKP010000002.1"/>
</dbReference>
<evidence type="ECO:0000256" key="1">
    <source>
        <dbReference type="ARBA" id="ARBA00022679"/>
    </source>
</evidence>
<keyword evidence="6" id="KW-1185">Reference proteome</keyword>
<comment type="caution">
    <text evidence="5">The sequence shown here is derived from an EMBL/GenBank/DDBJ whole genome shotgun (WGS) entry which is preliminary data.</text>
</comment>
<keyword evidence="2" id="KW-0012">Acyltransferase</keyword>
<evidence type="ECO:0000313" key="5">
    <source>
        <dbReference type="EMBL" id="MBO9152779.1"/>
    </source>
</evidence>
<dbReference type="PANTHER" id="PTHR12283:SF6">
    <property type="entry name" value="GLUTAMINYL-PEPTIDE CYCLOTRANSFERASE-RELATED"/>
    <property type="match status" value="1"/>
</dbReference>
<dbReference type="Proteomes" id="UP000679126">
    <property type="component" value="Unassembled WGS sequence"/>
</dbReference>
<dbReference type="Gene3D" id="3.40.630.10">
    <property type="entry name" value="Zn peptidases"/>
    <property type="match status" value="1"/>
</dbReference>
<dbReference type="EMBL" id="JAGHKP010000002">
    <property type="protein sequence ID" value="MBO9152779.1"/>
    <property type="molecule type" value="Genomic_DNA"/>
</dbReference>
<dbReference type="PANTHER" id="PTHR12283">
    <property type="entry name" value="GLUTAMINYL-PEPTIDE CYCLOTRANSFERASE"/>
    <property type="match status" value="1"/>
</dbReference>
<dbReference type="PROSITE" id="PS51257">
    <property type="entry name" value="PROKAR_LIPOPROTEIN"/>
    <property type="match status" value="1"/>
</dbReference>
<sequence length="320" mass="35137">MRKYLLWAAVALAACNSGSKQPTAADSADIKKPFAAVPVFSADSAYASIEKQVSFGPRIPGAKAQQACAEWLIARLRTLADTVYVQRVNVNSEGKNLPCINIIAAFNPSVKRRVLLLTHWDTRPVADKDAANAKQSFDGADDGGSGTAVLLEVARHLKTQKPGYGIDLLFTDAEDYGNDYCLGTQYWARTPHVPGYTAAYGILLDMVGARNARFYMEGTSQQFAGAQMKMFWDVAHKTGSSEYFRYETPSNGPFFIEDDHTYVNDLLKIPTFDIIATRPTGELMAHHHTTADNISVIDRQTLAAVGQPLLALLYGEPFKY</sequence>
<name>A0ABS3YDN3_9BACT</name>
<proteinExistence type="predicted"/>
<dbReference type="Pfam" id="PF04389">
    <property type="entry name" value="Peptidase_M28"/>
    <property type="match status" value="1"/>
</dbReference>
<reference evidence="6" key="1">
    <citation type="submission" date="2021-03" db="EMBL/GenBank/DDBJ databases">
        <title>Assistant Professor.</title>
        <authorList>
            <person name="Huq M.A."/>
        </authorList>
    </citation>
    <scope>NUCLEOTIDE SEQUENCE [LARGE SCALE GENOMIC DNA]</scope>
    <source>
        <strain evidence="6">MAH-28</strain>
    </source>
</reference>
<dbReference type="SUPFAM" id="SSF53187">
    <property type="entry name" value="Zn-dependent exopeptidases"/>
    <property type="match status" value="1"/>
</dbReference>
<feature type="signal peptide" evidence="3">
    <location>
        <begin position="1"/>
        <end position="24"/>
    </location>
</feature>
<feature type="chain" id="PRO_5047053354" evidence="3">
    <location>
        <begin position="25"/>
        <end position="320"/>
    </location>
</feature>
<evidence type="ECO:0000313" key="6">
    <source>
        <dbReference type="Proteomes" id="UP000679126"/>
    </source>
</evidence>
<keyword evidence="3" id="KW-0732">Signal</keyword>
<feature type="domain" description="Peptidase M28" evidence="4">
    <location>
        <begin position="101"/>
        <end position="311"/>
    </location>
</feature>
<evidence type="ECO:0000259" key="4">
    <source>
        <dbReference type="Pfam" id="PF04389"/>
    </source>
</evidence>
<gene>
    <name evidence="5" type="ORF">J7I43_11185</name>
</gene>
<evidence type="ECO:0000256" key="2">
    <source>
        <dbReference type="ARBA" id="ARBA00023315"/>
    </source>
</evidence>
<keyword evidence="1" id="KW-0808">Transferase</keyword>
<dbReference type="InterPro" id="IPR040234">
    <property type="entry name" value="QC/QCL"/>
</dbReference>
<organism evidence="5 6">
    <name type="scientific">Chitinophaga chungangae</name>
    <dbReference type="NCBI Taxonomy" id="2821488"/>
    <lineage>
        <taxon>Bacteria</taxon>
        <taxon>Pseudomonadati</taxon>
        <taxon>Bacteroidota</taxon>
        <taxon>Chitinophagia</taxon>
        <taxon>Chitinophagales</taxon>
        <taxon>Chitinophagaceae</taxon>
        <taxon>Chitinophaga</taxon>
    </lineage>
</organism>
<protein>
    <submittedName>
        <fullName evidence="5">M28 family peptidase</fullName>
    </submittedName>
</protein>
<dbReference type="InterPro" id="IPR007484">
    <property type="entry name" value="Peptidase_M28"/>
</dbReference>
<accession>A0ABS3YDN3</accession>
<evidence type="ECO:0000256" key="3">
    <source>
        <dbReference type="SAM" id="SignalP"/>
    </source>
</evidence>